<keyword evidence="3" id="KW-1185">Reference proteome</keyword>
<organism evidence="2 3">
    <name type="scientific">Helobdella robusta</name>
    <name type="common">Californian leech</name>
    <dbReference type="NCBI Taxonomy" id="6412"/>
    <lineage>
        <taxon>Eukaryota</taxon>
        <taxon>Metazoa</taxon>
        <taxon>Spiralia</taxon>
        <taxon>Lophotrochozoa</taxon>
        <taxon>Annelida</taxon>
        <taxon>Clitellata</taxon>
        <taxon>Hirudinea</taxon>
        <taxon>Rhynchobdellida</taxon>
        <taxon>Glossiphoniidae</taxon>
        <taxon>Helobdella</taxon>
    </lineage>
</organism>
<sequence length="279" mass="31599">MSKNNQDFTLSLLKTIASVPINKKSQSNIHRIIETAEKKIGLRAERTKHLLKNLASRRLIKEVKHKGEISYRVLKTNLNKYLNSVGSTMNDVEDVLEAGVSDEELPANNDGAVANEAADHNEEGEKRIKRTTRRKVLKAVRSLWKLLNKKQAVVIVKPRSRGRPPKQKNEYNLAKTSQVGKQLEEGVSFNQIQSWFLRKWPCQVNDVKEIEMAINLEVESGRLILLPNNNYILKNWNTTLKDSNTNGDDDDDENGATNWESIIVEPEGRNISGVGNSCF</sequence>
<name>T1FS97_HELRO</name>
<dbReference type="RefSeq" id="XP_009013453.1">
    <property type="nucleotide sequence ID" value="XM_009015205.1"/>
</dbReference>
<dbReference type="AlphaFoldDB" id="T1FS97"/>
<dbReference type="GeneID" id="20211694"/>
<dbReference type="EMBL" id="KB096080">
    <property type="protein sequence ID" value="ESO08523.1"/>
    <property type="molecule type" value="Genomic_DNA"/>
</dbReference>
<dbReference type="KEGG" id="hro:HELRODRAFT_190756"/>
<dbReference type="InParanoid" id="T1FS97"/>
<proteinExistence type="predicted"/>
<reference evidence="2" key="3">
    <citation type="submission" date="2015-06" db="UniProtKB">
        <authorList>
            <consortium name="EnsemblMetazoa"/>
        </authorList>
    </citation>
    <scope>IDENTIFICATION</scope>
</reference>
<evidence type="ECO:0000313" key="3">
    <source>
        <dbReference type="Proteomes" id="UP000015101"/>
    </source>
</evidence>
<evidence type="ECO:0000313" key="2">
    <source>
        <dbReference type="EnsemblMetazoa" id="HelroP190756"/>
    </source>
</evidence>
<evidence type="ECO:0000313" key="1">
    <source>
        <dbReference type="EMBL" id="ESO08523.1"/>
    </source>
</evidence>
<dbReference type="HOGENOM" id="CLU_999539_0_0_1"/>
<dbReference type="EMBL" id="AMQM01003278">
    <property type="status" value="NOT_ANNOTATED_CDS"/>
    <property type="molecule type" value="Genomic_DNA"/>
</dbReference>
<dbReference type="CTD" id="20211694"/>
<dbReference type="Proteomes" id="UP000015101">
    <property type="component" value="Unassembled WGS sequence"/>
</dbReference>
<dbReference type="EnsemblMetazoa" id="HelroT190756">
    <property type="protein sequence ID" value="HelroP190756"/>
    <property type="gene ID" value="HelroG190756"/>
</dbReference>
<accession>T1FS97</accession>
<protein>
    <submittedName>
        <fullName evidence="1 2">Uncharacterized protein</fullName>
    </submittedName>
</protein>
<reference evidence="3" key="1">
    <citation type="submission" date="2012-12" db="EMBL/GenBank/DDBJ databases">
        <authorList>
            <person name="Hellsten U."/>
            <person name="Grimwood J."/>
            <person name="Chapman J.A."/>
            <person name="Shapiro H."/>
            <person name="Aerts A."/>
            <person name="Otillar R.P."/>
            <person name="Terry A.Y."/>
            <person name="Boore J.L."/>
            <person name="Simakov O."/>
            <person name="Marletaz F."/>
            <person name="Cho S.-J."/>
            <person name="Edsinger-Gonzales E."/>
            <person name="Havlak P."/>
            <person name="Kuo D.-H."/>
            <person name="Larsson T."/>
            <person name="Lv J."/>
            <person name="Arendt D."/>
            <person name="Savage R."/>
            <person name="Osoegawa K."/>
            <person name="de Jong P."/>
            <person name="Lindberg D.R."/>
            <person name="Seaver E.C."/>
            <person name="Weisblat D.A."/>
            <person name="Putnam N.H."/>
            <person name="Grigoriev I.V."/>
            <person name="Rokhsar D.S."/>
        </authorList>
    </citation>
    <scope>NUCLEOTIDE SEQUENCE</scope>
</reference>
<gene>
    <name evidence="2" type="primary">20211694</name>
    <name evidence="1" type="ORF">HELRODRAFT_190756</name>
</gene>
<reference evidence="1 3" key="2">
    <citation type="journal article" date="2013" name="Nature">
        <title>Insights into bilaterian evolution from three spiralian genomes.</title>
        <authorList>
            <person name="Simakov O."/>
            <person name="Marletaz F."/>
            <person name="Cho S.J."/>
            <person name="Edsinger-Gonzales E."/>
            <person name="Havlak P."/>
            <person name="Hellsten U."/>
            <person name="Kuo D.H."/>
            <person name="Larsson T."/>
            <person name="Lv J."/>
            <person name="Arendt D."/>
            <person name="Savage R."/>
            <person name="Osoegawa K."/>
            <person name="de Jong P."/>
            <person name="Grimwood J."/>
            <person name="Chapman J.A."/>
            <person name="Shapiro H."/>
            <person name="Aerts A."/>
            <person name="Otillar R.P."/>
            <person name="Terry A.Y."/>
            <person name="Boore J.L."/>
            <person name="Grigoriev I.V."/>
            <person name="Lindberg D.R."/>
            <person name="Seaver E.C."/>
            <person name="Weisblat D.A."/>
            <person name="Putnam N.H."/>
            <person name="Rokhsar D.S."/>
        </authorList>
    </citation>
    <scope>NUCLEOTIDE SEQUENCE</scope>
</reference>